<reference evidence="2 3" key="1">
    <citation type="journal article" date="2013" name="PLoS Genet.">
        <title>The genome and development-dependent transcriptomes of Pyronema confluens: a window into fungal evolution.</title>
        <authorList>
            <person name="Traeger S."/>
            <person name="Altegoer F."/>
            <person name="Freitag M."/>
            <person name="Gabaldon T."/>
            <person name="Kempken F."/>
            <person name="Kumar A."/>
            <person name="Marcet-Houben M."/>
            <person name="Poggeler S."/>
            <person name="Stajich J.E."/>
            <person name="Nowrousian M."/>
        </authorList>
    </citation>
    <scope>NUCLEOTIDE SEQUENCE [LARGE SCALE GENOMIC DNA]</scope>
    <source>
        <strain evidence="3">CBS 100304</strain>
        <tissue evidence="2">Vegetative mycelium</tissue>
    </source>
</reference>
<dbReference type="PANTHER" id="PTHR33112">
    <property type="entry name" value="DOMAIN PROTEIN, PUTATIVE-RELATED"/>
    <property type="match status" value="1"/>
</dbReference>
<keyword evidence="3" id="KW-1185">Reference proteome</keyword>
<dbReference type="Proteomes" id="UP000018144">
    <property type="component" value="Unassembled WGS sequence"/>
</dbReference>
<gene>
    <name evidence="2" type="ORF">PCON_02361</name>
</gene>
<evidence type="ECO:0000313" key="2">
    <source>
        <dbReference type="EMBL" id="CCX15902.1"/>
    </source>
</evidence>
<dbReference type="InterPro" id="IPR010730">
    <property type="entry name" value="HET"/>
</dbReference>
<evidence type="ECO:0000313" key="3">
    <source>
        <dbReference type="Proteomes" id="UP000018144"/>
    </source>
</evidence>
<proteinExistence type="predicted"/>
<name>U4LAE2_PYROM</name>
<organism evidence="2 3">
    <name type="scientific">Pyronema omphalodes (strain CBS 100304)</name>
    <name type="common">Pyronema confluens</name>
    <dbReference type="NCBI Taxonomy" id="1076935"/>
    <lineage>
        <taxon>Eukaryota</taxon>
        <taxon>Fungi</taxon>
        <taxon>Dikarya</taxon>
        <taxon>Ascomycota</taxon>
        <taxon>Pezizomycotina</taxon>
        <taxon>Pezizomycetes</taxon>
        <taxon>Pezizales</taxon>
        <taxon>Pyronemataceae</taxon>
        <taxon>Pyronema</taxon>
    </lineage>
</organism>
<protein>
    <submittedName>
        <fullName evidence="2">Similar to Heterokaryon incompatibility protein 6, OR allele acc. no. Q9UV10</fullName>
    </submittedName>
</protein>
<dbReference type="AlphaFoldDB" id="U4LAE2"/>
<dbReference type="STRING" id="1076935.U4LAE2"/>
<feature type="domain" description="Heterokaryon incompatibility" evidence="1">
    <location>
        <begin position="223"/>
        <end position="372"/>
    </location>
</feature>
<dbReference type="Pfam" id="PF06985">
    <property type="entry name" value="HET"/>
    <property type="match status" value="1"/>
</dbReference>
<dbReference type="OrthoDB" id="2958217at2759"/>
<evidence type="ECO:0000259" key="1">
    <source>
        <dbReference type="Pfam" id="PF06985"/>
    </source>
</evidence>
<dbReference type="PANTHER" id="PTHR33112:SF14">
    <property type="entry name" value="HETEROKARYON INCOMPATIBILITY DOMAIN-CONTAINING PROTEIN"/>
    <property type="match status" value="1"/>
</dbReference>
<sequence>MSDQPLFEIPPEINEVPERTGELCEQCNSLKFTDFKAGFTHYLQDPDNVTETCDFCAFVAYLLFRPREYNPNETKRIPARDVDRLNASFDETRSRSCLRLEVINTDLNGQRKRLGLEQNPYFLDFNAEITQMSRRMYTHQMLYVRPTLEDDSGQKVACEKGLTHGMITQHAYLPRAKSWLDDCIKNHQICKGRKEKLHETTKFIDVKENKLVRITDLNEHPDFVALSYVWGPEPWLQTIKENVEEHFKQLPTAESMPQRMPKTLADAIEVTDKLGFRYLWVDALCIVQDDEKEKEHQIMQMNKIYGQASFSIVNQGGTAADSGMPGLHIPRLASREFHFLSRFTLGLWDIVTSYWTGSTGAVYGSRGWTLQEQLLARRKLIFDKNRMVFECDCGSHVENGDPTPSTLSAYRKAITAEKKDLEQLEAAWKTTKIDFSRRHLFHLEDRLNAISGITQEIMAISNEKFICGHNPEKLHNELLWKIDYDPGRDPSKFDPKATSFSTDSKGIFPTWSWLNLWPIHYSTMGKNDTYISHEATQLSFSDHERTYEVEERIRTEGPAQPGAPVKTRIVTKTIKSQQLNISAPMITLYPTARNSLNYADGTHVDDEMMMMDPPYGSFQKEVECLVLAKVNPGLRIWSTKQEEMVEKWFYGVLFLRKSTKYEGKYERAGIALMKEDITAGAERKTVEVV</sequence>
<dbReference type="EMBL" id="HF936265">
    <property type="protein sequence ID" value="CCX15902.1"/>
    <property type="molecule type" value="Genomic_DNA"/>
</dbReference>
<accession>U4LAE2</accession>